<dbReference type="GO" id="GO:0008270">
    <property type="term" value="F:zinc ion binding"/>
    <property type="evidence" value="ECO:0007669"/>
    <property type="project" value="InterPro"/>
</dbReference>
<feature type="region of interest" description="Disordered" evidence="5">
    <location>
        <begin position="428"/>
        <end position="477"/>
    </location>
</feature>
<dbReference type="AlphaFoldDB" id="L5LZV2"/>
<gene>
    <name evidence="7" type="ORF">MDA_GLEAN10011378</name>
</gene>
<dbReference type="PANTHER" id="PTHR16435">
    <property type="entry name" value="SPERMATOGENESIS-ASSOCIATED PROTEIN 6 SPATA6"/>
    <property type="match status" value="1"/>
</dbReference>
<dbReference type="GO" id="GO:0007283">
    <property type="term" value="P:spermatogenesis"/>
    <property type="evidence" value="ECO:0007669"/>
    <property type="project" value="InterPro"/>
</dbReference>
<feature type="non-terminal residue" evidence="7">
    <location>
        <position position="1"/>
    </location>
</feature>
<dbReference type="eggNOG" id="ENOG502QRV3">
    <property type="taxonomic scope" value="Eukaryota"/>
</dbReference>
<dbReference type="EMBL" id="KB106579">
    <property type="protein sequence ID" value="ELK30983.1"/>
    <property type="molecule type" value="Genomic_DNA"/>
</dbReference>
<evidence type="ECO:0000313" key="7">
    <source>
        <dbReference type="EMBL" id="ELK30983.1"/>
    </source>
</evidence>
<keyword evidence="8" id="KW-1185">Reference proteome</keyword>
<dbReference type="PROSITE" id="PS52035">
    <property type="entry name" value="PEPTIDASE_M14"/>
    <property type="match status" value="1"/>
</dbReference>
<reference evidence="8" key="1">
    <citation type="journal article" date="2013" name="Science">
        <title>Comparative analysis of bat genomes provides insight into the evolution of flight and immunity.</title>
        <authorList>
            <person name="Zhang G."/>
            <person name="Cowled C."/>
            <person name="Shi Z."/>
            <person name="Huang Z."/>
            <person name="Bishop-Lilly K.A."/>
            <person name="Fang X."/>
            <person name="Wynne J.W."/>
            <person name="Xiong Z."/>
            <person name="Baker M.L."/>
            <person name="Zhao W."/>
            <person name="Tachedjian M."/>
            <person name="Zhu Y."/>
            <person name="Zhou P."/>
            <person name="Jiang X."/>
            <person name="Ng J."/>
            <person name="Yang L."/>
            <person name="Wu L."/>
            <person name="Xiao J."/>
            <person name="Feng Y."/>
            <person name="Chen Y."/>
            <person name="Sun X."/>
            <person name="Zhang Y."/>
            <person name="Marsh G.A."/>
            <person name="Crameri G."/>
            <person name="Broder C.C."/>
            <person name="Frey K.G."/>
            <person name="Wang L.F."/>
            <person name="Wang J."/>
        </authorList>
    </citation>
    <scope>NUCLEOTIDE SEQUENCE [LARGE SCALE GENOMIC DNA]</scope>
</reference>
<evidence type="ECO:0000256" key="1">
    <source>
        <dbReference type="ARBA" id="ARBA00005988"/>
    </source>
</evidence>
<dbReference type="InterPro" id="IPR000834">
    <property type="entry name" value="Peptidase_M14"/>
</dbReference>
<dbReference type="SUPFAM" id="SSF53187">
    <property type="entry name" value="Zn-dependent exopeptidases"/>
    <property type="match status" value="1"/>
</dbReference>
<sequence length="740" mass="85174">LPDNLREGAEQKVVFITGRVHPGETPSSFVCQECFSFPACVLREHLVFKIAPMLNPDGVYLGNYRCSLMGFDLNRHWLDPSPWAHPTLYGVKQLIIQMYNDPKTSLEFYIDIHAHSTMMNGFMYGNVFEDEERFQRQAIFPKLLCQNAEDFSYSSTSFNRDAVKAGTGRRFLGGLLDHTSSCYTLEVSFYSYISGGTTAAVPYTEEAYMKLGRNVARTFLDYYRLDPMVEKMAIPMPRLRKERPPPYKYPLRRGPASSYPISKGDKKSSVTCPGVVLKDKEDIYLSICVFGQYKKTQCVPATFPLVFNARMVFEKVFPEAVDPGDVVAQLEYDTALFELIQLVPPVGETLSTYEENTRDFMFPSPNQLSGHHDSNRQVTMRRISGLRGIAPKLEFSTTSVITECLISSRKCRTQDKYIYHTAPVEKSHGRLQTRTLRSQKKKSKSPERSKYCVNAKNYEQPTISSKSHSPSPYTKRRMCELSEDTRRRLAHLNLGPYEFKKETDKPPFVIRHVDPPSPRADPLFGSSSRDCERDGWSRMHNDHSHHGSYRPKDYKVIRTPHGIDYDDSLERCEEYLSPRTCSKPRHSARTLLVHSAPSTMLKHPPSPVLNRASLRERFHSDWCSSSNCDEIHDRVKNVLKSHQAHQRHFYDERDPEKEDELEMKRGLFYKDCAYDSDPECSSLQRPRGTLQMDDGEYWSNRAASYKGKSHRPVFENSMDKIYRNLYKKACSSASHTQESF</sequence>
<dbReference type="InterPro" id="IPR032732">
    <property type="entry name" value="SPATA6_N"/>
</dbReference>
<dbReference type="CDD" id="cd06908">
    <property type="entry name" value="M14_AGBL4_like"/>
    <property type="match status" value="1"/>
</dbReference>
<protein>
    <submittedName>
        <fullName evidence="7">Spermatogenesis-associated protein 6</fullName>
    </submittedName>
</protein>
<dbReference type="FunFam" id="3.40.630.10:FF:000062">
    <property type="entry name" value="Cytosolic carboxypeptidase 6"/>
    <property type="match status" value="1"/>
</dbReference>
<dbReference type="Gene3D" id="3.40.630.10">
    <property type="entry name" value="Zn peptidases"/>
    <property type="match status" value="1"/>
</dbReference>
<evidence type="ECO:0000256" key="3">
    <source>
        <dbReference type="ARBA" id="ARBA00022553"/>
    </source>
</evidence>
<comment type="similarity">
    <text evidence="1 4">Belongs to the peptidase M14 family.</text>
</comment>
<evidence type="ECO:0000256" key="5">
    <source>
        <dbReference type="SAM" id="MobiDB-lite"/>
    </source>
</evidence>
<accession>L5LZV2</accession>
<feature type="domain" description="Peptidase M14" evidence="6">
    <location>
        <begin position="1"/>
        <end position="223"/>
    </location>
</feature>
<organism evidence="7 8">
    <name type="scientific">Myotis davidii</name>
    <name type="common">David's myotis</name>
    <dbReference type="NCBI Taxonomy" id="225400"/>
    <lineage>
        <taxon>Eukaryota</taxon>
        <taxon>Metazoa</taxon>
        <taxon>Chordata</taxon>
        <taxon>Craniata</taxon>
        <taxon>Vertebrata</taxon>
        <taxon>Euteleostomi</taxon>
        <taxon>Mammalia</taxon>
        <taxon>Eutheria</taxon>
        <taxon>Laurasiatheria</taxon>
        <taxon>Chiroptera</taxon>
        <taxon>Yangochiroptera</taxon>
        <taxon>Vespertilionidae</taxon>
        <taxon>Myotis</taxon>
    </lineage>
</organism>
<dbReference type="GO" id="GO:0006508">
    <property type="term" value="P:proteolysis"/>
    <property type="evidence" value="ECO:0007669"/>
    <property type="project" value="InterPro"/>
</dbReference>
<proteinExistence type="inferred from homology"/>
<dbReference type="GO" id="GO:0032027">
    <property type="term" value="F:myosin light chain binding"/>
    <property type="evidence" value="ECO:0007669"/>
    <property type="project" value="InterPro"/>
</dbReference>
<dbReference type="Pfam" id="PF00246">
    <property type="entry name" value="Peptidase_M14"/>
    <property type="match status" value="1"/>
</dbReference>
<dbReference type="InterPro" id="IPR042769">
    <property type="entry name" value="SPATA6_fam"/>
</dbReference>
<feature type="compositionally biased region" description="Polar residues" evidence="5">
    <location>
        <begin position="457"/>
        <end position="472"/>
    </location>
</feature>
<dbReference type="GO" id="GO:0120212">
    <property type="term" value="C:sperm head-tail coupling apparatus"/>
    <property type="evidence" value="ECO:0007669"/>
    <property type="project" value="InterPro"/>
</dbReference>
<dbReference type="GO" id="GO:0004181">
    <property type="term" value="F:metallocarboxypeptidase activity"/>
    <property type="evidence" value="ECO:0007669"/>
    <property type="project" value="InterPro"/>
</dbReference>
<dbReference type="Proteomes" id="UP000010556">
    <property type="component" value="Unassembled WGS sequence"/>
</dbReference>
<dbReference type="GO" id="GO:0044458">
    <property type="term" value="P:motile cilium assembly"/>
    <property type="evidence" value="ECO:0007669"/>
    <property type="project" value="TreeGrafter"/>
</dbReference>
<comment type="similarity">
    <text evidence="2">Belongs to the SPATA6 family.</text>
</comment>
<dbReference type="PANTHER" id="PTHR16435:SF3">
    <property type="entry name" value="SPERMATOGENESIS-ASSOCIATED PROTEIN 6"/>
    <property type="match status" value="1"/>
</dbReference>
<feature type="active site" description="Proton donor/acceptor" evidence="4">
    <location>
        <position position="186"/>
    </location>
</feature>
<dbReference type="Pfam" id="PF14909">
    <property type="entry name" value="SPATA6"/>
    <property type="match status" value="1"/>
</dbReference>
<evidence type="ECO:0000256" key="2">
    <source>
        <dbReference type="ARBA" id="ARBA00006215"/>
    </source>
</evidence>
<name>L5LZV2_MYODS</name>
<evidence type="ECO:0000259" key="6">
    <source>
        <dbReference type="PROSITE" id="PS52035"/>
    </source>
</evidence>
<keyword evidence="3" id="KW-0597">Phosphoprotein</keyword>
<evidence type="ECO:0000313" key="8">
    <source>
        <dbReference type="Proteomes" id="UP000010556"/>
    </source>
</evidence>
<evidence type="ECO:0000256" key="4">
    <source>
        <dbReference type="PROSITE-ProRule" id="PRU01379"/>
    </source>
</evidence>